<dbReference type="RefSeq" id="WP_116243678.1">
    <property type="nucleotide sequence ID" value="NZ_QUAB01000048.1"/>
</dbReference>
<keyword evidence="7" id="KW-1185">Reference proteome</keyword>
<dbReference type="GO" id="GO:0005886">
    <property type="term" value="C:plasma membrane"/>
    <property type="evidence" value="ECO:0007669"/>
    <property type="project" value="TreeGrafter"/>
</dbReference>
<feature type="transmembrane region" description="Helical" evidence="5">
    <location>
        <begin position="158"/>
        <end position="188"/>
    </location>
</feature>
<feature type="transmembrane region" description="Helical" evidence="5">
    <location>
        <begin position="20"/>
        <end position="41"/>
    </location>
</feature>
<dbReference type="Proteomes" id="UP000262172">
    <property type="component" value="Unassembled WGS sequence"/>
</dbReference>
<dbReference type="Gene3D" id="1.10.3080.10">
    <property type="entry name" value="Clc chloride channel"/>
    <property type="match status" value="1"/>
</dbReference>
<evidence type="ECO:0000256" key="2">
    <source>
        <dbReference type="ARBA" id="ARBA00022692"/>
    </source>
</evidence>
<dbReference type="Pfam" id="PF00654">
    <property type="entry name" value="Voltage_CLC"/>
    <property type="match status" value="1"/>
</dbReference>
<feature type="transmembrane region" description="Helical" evidence="5">
    <location>
        <begin position="108"/>
        <end position="128"/>
    </location>
</feature>
<feature type="transmembrane region" description="Helical" evidence="5">
    <location>
        <begin position="68"/>
        <end position="88"/>
    </location>
</feature>
<dbReference type="SUPFAM" id="SSF81340">
    <property type="entry name" value="Clc chloride channel"/>
    <property type="match status" value="1"/>
</dbReference>
<dbReference type="InterPro" id="IPR001807">
    <property type="entry name" value="ClC"/>
</dbReference>
<feature type="transmembrane region" description="Helical" evidence="5">
    <location>
        <begin position="342"/>
        <end position="375"/>
    </location>
</feature>
<organism evidence="6 7">
    <name type="scientific">Microbacterium bovistercoris</name>
    <dbReference type="NCBI Taxonomy" id="2293570"/>
    <lineage>
        <taxon>Bacteria</taxon>
        <taxon>Bacillati</taxon>
        <taxon>Actinomycetota</taxon>
        <taxon>Actinomycetes</taxon>
        <taxon>Micrococcales</taxon>
        <taxon>Microbacteriaceae</taxon>
        <taxon>Microbacterium</taxon>
    </lineage>
</organism>
<keyword evidence="3 5" id="KW-1133">Transmembrane helix</keyword>
<dbReference type="PRINTS" id="PR00762">
    <property type="entry name" value="CLCHANNEL"/>
</dbReference>
<evidence type="ECO:0000256" key="3">
    <source>
        <dbReference type="ARBA" id="ARBA00022989"/>
    </source>
</evidence>
<dbReference type="AlphaFoldDB" id="A0A371NPP6"/>
<feature type="transmembrane region" description="Helical" evidence="5">
    <location>
        <begin position="381"/>
        <end position="411"/>
    </location>
</feature>
<dbReference type="PANTHER" id="PTHR43427">
    <property type="entry name" value="CHLORIDE CHANNEL PROTEIN CLC-E"/>
    <property type="match status" value="1"/>
</dbReference>
<feature type="transmembrane region" description="Helical" evidence="5">
    <location>
        <begin position="235"/>
        <end position="258"/>
    </location>
</feature>
<evidence type="ECO:0000256" key="5">
    <source>
        <dbReference type="SAM" id="Phobius"/>
    </source>
</evidence>
<evidence type="ECO:0000313" key="6">
    <source>
        <dbReference type="EMBL" id="REJ04161.1"/>
    </source>
</evidence>
<feature type="transmembrane region" description="Helical" evidence="5">
    <location>
        <begin position="308"/>
        <end position="330"/>
    </location>
</feature>
<comment type="subcellular location">
    <subcellularLocation>
        <location evidence="1">Membrane</location>
        <topology evidence="1">Multi-pass membrane protein</topology>
    </subcellularLocation>
</comment>
<dbReference type="PANTHER" id="PTHR43427:SF9">
    <property type="entry name" value="ION-TRANSPORT PROTEIN YFEO-RELATED"/>
    <property type="match status" value="1"/>
</dbReference>
<dbReference type="EMBL" id="QUAB01000048">
    <property type="protein sequence ID" value="REJ04161.1"/>
    <property type="molecule type" value="Genomic_DNA"/>
</dbReference>
<protein>
    <submittedName>
        <fullName evidence="6">Ion channel protein</fullName>
    </submittedName>
</protein>
<evidence type="ECO:0000313" key="7">
    <source>
        <dbReference type="Proteomes" id="UP000262172"/>
    </source>
</evidence>
<keyword evidence="4 5" id="KW-0472">Membrane</keyword>
<dbReference type="InterPro" id="IPR050368">
    <property type="entry name" value="ClC-type_chloride_channel"/>
</dbReference>
<proteinExistence type="predicted"/>
<dbReference type="InterPro" id="IPR014743">
    <property type="entry name" value="Cl-channel_core"/>
</dbReference>
<gene>
    <name evidence="6" type="ORF">DY023_17020</name>
</gene>
<comment type="caution">
    <text evidence="6">The sequence shown here is derived from an EMBL/GenBank/DDBJ whole genome shotgun (WGS) entry which is preliminary data.</text>
</comment>
<dbReference type="GO" id="GO:0015108">
    <property type="term" value="F:chloride transmembrane transporter activity"/>
    <property type="evidence" value="ECO:0007669"/>
    <property type="project" value="InterPro"/>
</dbReference>
<keyword evidence="2 5" id="KW-0812">Transmembrane</keyword>
<dbReference type="OrthoDB" id="2729535at2"/>
<accession>A0A371NPP6</accession>
<evidence type="ECO:0000256" key="1">
    <source>
        <dbReference type="ARBA" id="ARBA00004141"/>
    </source>
</evidence>
<sequence>MSETAGSIAGARRATTARRLIVLAGPAIAVGVGSALLLWTLDRVSEGLHHVLWDVLPGAFGFGPDNPFWIFAVLTLTGAAVGATVRFLPGHGGPDSAIGELDASPPKLIALPSLALAVVLGLAGGVSLGPENPIIGINSALAVALLARFAAKVPPTLAAVFAMSATIGALFGTPVAAALVLTGAVGAIKGEGALWDKLFLPLAAAASGAITMKLLGGQGMAFSLPPLGEIDVWDVLLGVVVAVGAALVVVVGAVLLPIAHRAFRLLRSPLLFTTLGGALLGVLGIIGGPMTMFKGLNETAALLSDPGAYSAGQLALFAGVKVLALVIAAAAGFRGGRVFPVVFIGVALGLLAAALLPGIPLALAVACAALGATLVATHDGWIALFLAVALVGDIAVLPLLCVIILPVWLVVTSAPELIVPPEKGAPAAA</sequence>
<name>A0A371NPP6_9MICO</name>
<dbReference type="NCBIfam" id="NF002971">
    <property type="entry name" value="PRK03655.1"/>
    <property type="match status" value="1"/>
</dbReference>
<feature type="transmembrane region" description="Helical" evidence="5">
    <location>
        <begin position="270"/>
        <end position="288"/>
    </location>
</feature>
<evidence type="ECO:0000256" key="4">
    <source>
        <dbReference type="ARBA" id="ARBA00023136"/>
    </source>
</evidence>
<reference evidence="6 7" key="1">
    <citation type="submission" date="2018-08" db="EMBL/GenBank/DDBJ databases">
        <title>Isolation, diversity and antifungal activity of Actinobacteria from cow dung.</title>
        <authorList>
            <person name="Ling L."/>
        </authorList>
    </citation>
    <scope>NUCLEOTIDE SEQUENCE [LARGE SCALE GENOMIC DNA]</scope>
    <source>
        <strain evidence="6 7">NEAU-LLE</strain>
    </source>
</reference>